<keyword evidence="2" id="KW-1185">Reference proteome</keyword>
<proteinExistence type="predicted"/>
<dbReference type="EMBL" id="JAGGLV010000002">
    <property type="protein sequence ID" value="MBP2110660.1"/>
    <property type="molecule type" value="Genomic_DNA"/>
</dbReference>
<organism evidence="1 2">
    <name type="scientific">Paenibacillus silagei</name>
    <dbReference type="NCBI Taxonomy" id="1670801"/>
    <lineage>
        <taxon>Bacteria</taxon>
        <taxon>Bacillati</taxon>
        <taxon>Bacillota</taxon>
        <taxon>Bacilli</taxon>
        <taxon>Bacillales</taxon>
        <taxon>Paenibacillaceae</taxon>
        <taxon>Paenibacillus</taxon>
    </lineage>
</organism>
<protein>
    <submittedName>
        <fullName evidence="1">Uncharacterized protein</fullName>
    </submittedName>
</protein>
<comment type="caution">
    <text evidence="1">The sequence shown here is derived from an EMBL/GenBank/DDBJ whole genome shotgun (WGS) entry which is preliminary data.</text>
</comment>
<accession>A0ABS4NKS2</accession>
<gene>
    <name evidence="1" type="ORF">J2Z70_000800</name>
</gene>
<name>A0ABS4NKS2_9BACL</name>
<evidence type="ECO:0000313" key="1">
    <source>
        <dbReference type="EMBL" id="MBP2110660.1"/>
    </source>
</evidence>
<reference evidence="1 2" key="1">
    <citation type="submission" date="2021-03" db="EMBL/GenBank/DDBJ databases">
        <title>Genomic Encyclopedia of Type Strains, Phase IV (KMG-IV): sequencing the most valuable type-strain genomes for metagenomic binning, comparative biology and taxonomic classification.</title>
        <authorList>
            <person name="Goeker M."/>
        </authorList>
    </citation>
    <scope>NUCLEOTIDE SEQUENCE [LARGE SCALE GENOMIC DNA]</scope>
    <source>
        <strain evidence="1 2">DSM 101953</strain>
    </source>
</reference>
<dbReference type="PROSITE" id="PS51257">
    <property type="entry name" value="PROKAR_LIPOPROTEIN"/>
    <property type="match status" value="1"/>
</dbReference>
<evidence type="ECO:0000313" key="2">
    <source>
        <dbReference type="Proteomes" id="UP000773462"/>
    </source>
</evidence>
<dbReference type="Proteomes" id="UP000773462">
    <property type="component" value="Unassembled WGS sequence"/>
</dbReference>
<sequence length="288" mass="33537">MRKSAIILLIFFITLISGCENNNTDILMKKLDFNQAIGVYTIDLEHSKDINPSILLVGETNKLKKDELNELNDQNTSITLLNGKKESIKFNAENIKWQIYDPKLLEEGFSVRLIFSNILDLKESLLDNLAIEHEDNKKIKKNISPIYLQFYSGKQNGLSIMESPFAPKNKIEIGKKYSYAYKILDSNKIITNDIRSEIIYPDEAREFIEIISVNISRDEYSEDQIKEEFKDSVDEKKLENIAVYEVLCTYIIKKREHIVFQPEIKLFFDQKEQSLAPFEPIVFSNFKE</sequence>